<sequence>MEDLKAVRADLLRKVQTAEEGGLQRLHQIKVWLKRVKTIESQFNDLYSSRTVELQRLCFYGAGSRNLRLRYDYGRRVFLMLNMVEDLKSKGGFEEVAHPATRAVGEERPLQPTIVGLETILEKAWNHLMDDGTKIMGLYGMGGVGKTTLLTRINNRFCDTNDGVEIVIWVVVSGDLQIHKIQKEIGEKIGFEGVEWNQKSENQKAVDILNFLSKKRFVLLLDDIWRRVELTEIGIPNPTSENGCKIAFTTRSQSVCASMGVHDPMEVRCLGTDDAWDLFRKKVGQPTLESHPDIPEIARKVARACCGLPLALNVIGETMACKKTTQEWDHALDVLTTYAANFGAVKEKILPILKYSYDNLESDSVKSCFQYCSLFPEDALIEKERLIDYWICEGFIDGYENKKGAVDQGYEILGTLVRASLLVEGGKFNNKSYVKMHDVVREMALWIASDLRKHIGNCIVRAGFGLTEIPRVKDWKVVRRMSLVNNRIKEIHGSPECPKLTTLFLQDNRHLVNISGEFFRSMPRLVVLDLSWNINLSGLPEQISELVSLRYLDLSDSSIVRLPVGLRKLKKLMHLNLESMLCLESVSGISHLSNLKTLRLLNFRMWLTISLLEELERLENLEVLTIEITSSPALEQLLCSHRLVRCLQKVSIKYIDEESVRILTLPSIGDLREVFIGGCGIRDIIIEGNTSVTSTCFRNLSKVLIAGCNGLKDLTWLLFAPNLTHLNVWNSSEVEEIISQEKASRADIVPFRKLEYLHLWDLPELKSIYWGPLPFPCLNQINVQNNCQKLRKLPLDSQSCIAGEELVIQYGDEEWKEKVEWEDKATRLRFLPSCKAMGGCLTVSLSCDQVVNQISQGLCINAGYVCKLSENLVAMKKDMEVLKLKRDDVQRRVDREEFTRRRERLSQVQGWLTNVSTVEDKFNELFITNDVELQRLCLFGFCSKNVKASYLYGKRVVMMLKEIESLSSQGDFDTVTVANPIARIEEMPIQPTIVGQETMLGRVWTRLTGDGDKIVGLYGMGGVGKTTLLTRINNKFSEECSGFGVVIWVVVSKSPDIRRIQGDIGKRLDLGGEEWDNENEKQRALDIYNVLGKQKFVLLLDDIWEKVNLEALGVPYPSKQNGCKVAFTTRSRDVCGCMGVDDPVEVSCLEPDEAWKLFQMKVGENTLKGHPDIPELARETMACKRMVQEWRNAIDVLSSYAAEFSSMEQILPILKYSYDNLIKEQVKPCFLYCSLFPEDYRMEKERLIDYWICEGFIDENESRERALSQGYEIIGILVRACLLLEEAINKEQVKMHDVVREMALWIASDLGKHKERCIVQVGVGLREVPKVKNWSSVRKMSLMENEIETISGSPECQELTTLFLQKNGSLLHISDEFFRCIPMLVVLDLSGNASLRKLPNQISKLVSLRYLDLSWTYMKRLPVGLQELKKLRYLRLDYMKRLKSISGISNLSSLRKLQLLQSKMSLDMSLVEELQLLEHLEVLNISIKSSLVVEKLLDAPRLVKCLQIVVLRGLQEESSGVLSLPDMDNLHKVIIRKCGMCEIKIERTTLSSPWSRSPKTQFLPNLSTVHISSCEGLKDLTWLLFAPNLTSLEVLDSGLVEGIISQEKATTMSGIIPFQKLESLRLHNLAILRSIYWQPLPFPCLKTIHITKCLELRKLPLDSESVMRVEELVIKYQEEEWLERVEWDDEATKLRFLPFFKFFGPEWQVMYVR</sequence>
<evidence type="ECO:0000256" key="3">
    <source>
        <dbReference type="ARBA" id="ARBA00022737"/>
    </source>
</evidence>
<protein>
    <submittedName>
        <fullName evidence="10">F5O11.3</fullName>
    </submittedName>
</protein>
<dbReference type="InterPro" id="IPR032675">
    <property type="entry name" value="LRR_dom_sf"/>
</dbReference>
<evidence type="ECO:0000256" key="6">
    <source>
        <dbReference type="ARBA" id="ARBA00022840"/>
    </source>
</evidence>
<dbReference type="FunFam" id="1.10.8.430:FF:000003">
    <property type="entry name" value="Probable disease resistance protein At5g66910"/>
    <property type="match status" value="1"/>
</dbReference>
<dbReference type="GO" id="GO:0005524">
    <property type="term" value="F:ATP binding"/>
    <property type="evidence" value="ECO:0007669"/>
    <property type="project" value="UniProtKB-KW"/>
</dbReference>
<dbReference type="EMBL" id="GL348713">
    <property type="protein sequence ID" value="EFH68940.1"/>
    <property type="molecule type" value="Genomic_DNA"/>
</dbReference>
<keyword evidence="4" id="KW-0547">Nucleotide-binding</keyword>
<dbReference type="GO" id="GO:0043531">
    <property type="term" value="F:ADP binding"/>
    <property type="evidence" value="ECO:0007669"/>
    <property type="project" value="InterPro"/>
</dbReference>
<reference evidence="11" key="1">
    <citation type="journal article" date="2011" name="Nat. Genet.">
        <title>The Arabidopsis lyrata genome sequence and the basis of rapid genome size change.</title>
        <authorList>
            <person name="Hu T.T."/>
            <person name="Pattyn P."/>
            <person name="Bakker E.G."/>
            <person name="Cao J."/>
            <person name="Cheng J.-F."/>
            <person name="Clark R.M."/>
            <person name="Fahlgren N."/>
            <person name="Fawcett J.A."/>
            <person name="Grimwood J."/>
            <person name="Gundlach H."/>
            <person name="Haberer G."/>
            <person name="Hollister J.D."/>
            <person name="Ossowski S."/>
            <person name="Ottilar R.P."/>
            <person name="Salamov A.A."/>
            <person name="Schneeberger K."/>
            <person name="Spannagl M."/>
            <person name="Wang X."/>
            <person name="Yang L."/>
            <person name="Nasrallah M.E."/>
            <person name="Bergelson J."/>
            <person name="Carrington J.C."/>
            <person name="Gaut B.S."/>
            <person name="Schmutz J."/>
            <person name="Mayer K.F.X."/>
            <person name="Van de Peer Y."/>
            <person name="Grigoriev I.V."/>
            <person name="Nordborg M."/>
            <person name="Weigel D."/>
            <person name="Guo Y.-L."/>
        </authorList>
    </citation>
    <scope>NUCLEOTIDE SEQUENCE [LARGE SCALE GENOMIC DNA]</scope>
    <source>
        <strain evidence="11">cv. MN47</strain>
    </source>
</reference>
<dbReference type="FunFam" id="1.10.10.10:FF:000322">
    <property type="entry name" value="Probable disease resistance protein At1g63360"/>
    <property type="match status" value="2"/>
</dbReference>
<dbReference type="GO" id="GO:0006952">
    <property type="term" value="P:defense response"/>
    <property type="evidence" value="ECO:0007669"/>
    <property type="project" value="UniProtKB-KW"/>
</dbReference>
<feature type="domain" description="Disease resistance R13L4/SHOC-2-like LRR" evidence="9">
    <location>
        <begin position="1337"/>
        <end position="1655"/>
    </location>
</feature>
<dbReference type="Gene3D" id="3.40.50.300">
    <property type="entry name" value="P-loop containing nucleotide triphosphate hydrolases"/>
    <property type="match status" value="2"/>
</dbReference>
<feature type="domain" description="NB-ARC" evidence="7">
    <location>
        <begin position="118"/>
        <end position="287"/>
    </location>
</feature>
<dbReference type="Gramene" id="fgenesh1_pm.C_scaffold_1001035">
    <property type="protein sequence ID" value="fgenesh1_pm.C_scaffold_1001035"/>
    <property type="gene ID" value="fgenesh1_pm.C_scaffold_1001035"/>
</dbReference>
<evidence type="ECO:0000259" key="8">
    <source>
        <dbReference type="Pfam" id="PF23559"/>
    </source>
</evidence>
<evidence type="ECO:0000256" key="5">
    <source>
        <dbReference type="ARBA" id="ARBA00022821"/>
    </source>
</evidence>
<dbReference type="PANTHER" id="PTHR33463:SF220">
    <property type="entry name" value="NB-ARC DOMAIN-CONTAINING PROTEIN"/>
    <property type="match status" value="1"/>
</dbReference>
<dbReference type="Pfam" id="PF00931">
    <property type="entry name" value="NB-ARC"/>
    <property type="match status" value="2"/>
</dbReference>
<dbReference type="InterPro" id="IPR036388">
    <property type="entry name" value="WH-like_DNA-bd_sf"/>
</dbReference>
<evidence type="ECO:0000313" key="11">
    <source>
        <dbReference type="Proteomes" id="UP000008694"/>
    </source>
</evidence>
<evidence type="ECO:0000313" key="10">
    <source>
        <dbReference type="EMBL" id="EFH68940.1"/>
    </source>
</evidence>
<evidence type="ECO:0000259" key="7">
    <source>
        <dbReference type="Pfam" id="PF00931"/>
    </source>
</evidence>
<dbReference type="Pfam" id="PF23559">
    <property type="entry name" value="WHD_DRP"/>
    <property type="match status" value="2"/>
</dbReference>
<comment type="similarity">
    <text evidence="1">Belongs to the disease resistance NB-LRR family.</text>
</comment>
<keyword evidence="5" id="KW-0611">Plant defense</keyword>
<proteinExistence type="inferred from homology"/>
<keyword evidence="3" id="KW-0677">Repeat</keyword>
<dbReference type="Proteomes" id="UP000008694">
    <property type="component" value="Unassembled WGS sequence"/>
</dbReference>
<evidence type="ECO:0000256" key="2">
    <source>
        <dbReference type="ARBA" id="ARBA00022614"/>
    </source>
</evidence>
<dbReference type="PANTHER" id="PTHR33463">
    <property type="entry name" value="NB-ARC DOMAIN-CONTAINING PROTEIN-RELATED"/>
    <property type="match status" value="1"/>
</dbReference>
<dbReference type="Gene3D" id="3.80.10.10">
    <property type="entry name" value="Ribonuclease Inhibitor"/>
    <property type="match status" value="3"/>
</dbReference>
<feature type="domain" description="NB-ARC" evidence="7">
    <location>
        <begin position="996"/>
        <end position="1167"/>
    </location>
</feature>
<accession>D7KNB1</accession>
<dbReference type="PRINTS" id="PR00364">
    <property type="entry name" value="DISEASERSIST"/>
</dbReference>
<evidence type="ECO:0000256" key="4">
    <source>
        <dbReference type="ARBA" id="ARBA00022741"/>
    </source>
</evidence>
<feature type="domain" description="Disease resistance R13L4/SHOC-2-like LRR" evidence="9">
    <location>
        <begin position="478"/>
        <end position="791"/>
    </location>
</feature>
<keyword evidence="11" id="KW-1185">Reference proteome</keyword>
<dbReference type="eggNOG" id="KOG4658">
    <property type="taxonomic scope" value="Eukaryota"/>
</dbReference>
<organism evidence="11">
    <name type="scientific">Arabidopsis lyrata subsp. lyrata</name>
    <name type="common">Lyre-leaved rock-cress</name>
    <dbReference type="NCBI Taxonomy" id="81972"/>
    <lineage>
        <taxon>Eukaryota</taxon>
        <taxon>Viridiplantae</taxon>
        <taxon>Streptophyta</taxon>
        <taxon>Embryophyta</taxon>
        <taxon>Tracheophyta</taxon>
        <taxon>Spermatophyta</taxon>
        <taxon>Magnoliopsida</taxon>
        <taxon>eudicotyledons</taxon>
        <taxon>Gunneridae</taxon>
        <taxon>Pentapetalae</taxon>
        <taxon>rosids</taxon>
        <taxon>malvids</taxon>
        <taxon>Brassicales</taxon>
        <taxon>Brassicaceae</taxon>
        <taxon>Camelineae</taxon>
        <taxon>Arabidopsis</taxon>
    </lineage>
</organism>
<dbReference type="InterPro" id="IPR027417">
    <property type="entry name" value="P-loop_NTPase"/>
</dbReference>
<dbReference type="SUPFAM" id="SSF52058">
    <property type="entry name" value="L domain-like"/>
    <property type="match status" value="2"/>
</dbReference>
<dbReference type="Gene3D" id="1.10.8.430">
    <property type="entry name" value="Helical domain of apoptotic protease-activating factors"/>
    <property type="match status" value="1"/>
</dbReference>
<name>D7KNB1_ARALL</name>
<feature type="domain" description="Disease resistance protein winged helix" evidence="8">
    <location>
        <begin position="374"/>
        <end position="444"/>
    </location>
</feature>
<dbReference type="InterPro" id="IPR055414">
    <property type="entry name" value="LRR_R13L4/SHOC2-like"/>
</dbReference>
<dbReference type="InterPro" id="IPR058922">
    <property type="entry name" value="WHD_DRP"/>
</dbReference>
<gene>
    <name evidence="10" type="ORF">ARALYDRAFT_312255</name>
</gene>
<dbReference type="SUPFAM" id="SSF52540">
    <property type="entry name" value="P-loop containing nucleoside triphosphate hydrolases"/>
    <property type="match status" value="2"/>
</dbReference>
<keyword evidence="2" id="KW-0433">Leucine-rich repeat</keyword>
<dbReference type="HOGENOM" id="CLU_240512_0_0_1"/>
<dbReference type="InterPro" id="IPR002182">
    <property type="entry name" value="NB-ARC"/>
</dbReference>
<dbReference type="InterPro" id="IPR042197">
    <property type="entry name" value="Apaf_helical"/>
</dbReference>
<evidence type="ECO:0000256" key="1">
    <source>
        <dbReference type="ARBA" id="ARBA00008894"/>
    </source>
</evidence>
<keyword evidence="6" id="KW-0067">ATP-binding</keyword>
<dbReference type="Pfam" id="PF23598">
    <property type="entry name" value="LRR_14"/>
    <property type="match status" value="2"/>
</dbReference>
<dbReference type="Gene3D" id="1.10.10.10">
    <property type="entry name" value="Winged helix-like DNA-binding domain superfamily/Winged helix DNA-binding domain"/>
    <property type="match status" value="2"/>
</dbReference>
<dbReference type="FunFam" id="3.40.50.300:FF:001091">
    <property type="entry name" value="Probable disease resistance protein At1g61300"/>
    <property type="match status" value="2"/>
</dbReference>
<dbReference type="InterPro" id="IPR050905">
    <property type="entry name" value="Plant_NBS-LRR"/>
</dbReference>
<evidence type="ECO:0000259" key="9">
    <source>
        <dbReference type="Pfam" id="PF23598"/>
    </source>
</evidence>
<feature type="domain" description="Disease resistance protein winged helix" evidence="8">
    <location>
        <begin position="1235"/>
        <end position="1303"/>
    </location>
</feature>